<dbReference type="InterPro" id="IPR003599">
    <property type="entry name" value="Ig_sub"/>
</dbReference>
<keyword evidence="17" id="KW-0393">Immunoglobulin domain</keyword>
<protein>
    <recommendedName>
        <fullName evidence="2">receptor protein-tyrosine kinase</fullName>
        <ecNumber evidence="2">2.7.10.1</ecNumber>
    </recommendedName>
</protein>
<keyword evidence="11" id="KW-1133">Transmembrane helix</keyword>
<dbReference type="PANTHER" id="PTHR19890">
    <property type="entry name" value="FIBROBLAST GROWTH FACTOR RECEPTOR"/>
    <property type="match status" value="1"/>
</dbReference>
<evidence type="ECO:0000256" key="10">
    <source>
        <dbReference type="ARBA" id="ARBA00022840"/>
    </source>
</evidence>
<keyword evidence="9" id="KW-0418">Kinase</keyword>
<dbReference type="InterPro" id="IPR003598">
    <property type="entry name" value="Ig_sub2"/>
</dbReference>
<keyword evidence="6" id="KW-0732">Signal</keyword>
<keyword evidence="20" id="KW-1185">Reference proteome</keyword>
<feature type="domain" description="Ig-like" evidence="18">
    <location>
        <begin position="87"/>
        <end position="189"/>
    </location>
</feature>
<dbReference type="FunFam" id="2.60.40.10:FF:000020">
    <property type="entry name" value="Fibroblast growth factor receptor"/>
    <property type="match status" value="1"/>
</dbReference>
<evidence type="ECO:0000256" key="4">
    <source>
        <dbReference type="ARBA" id="ARBA00022679"/>
    </source>
</evidence>
<dbReference type="EMBL" id="JAPTMU010000006">
    <property type="protein sequence ID" value="KAJ4941981.1"/>
    <property type="molecule type" value="Genomic_DNA"/>
</dbReference>
<evidence type="ECO:0000256" key="17">
    <source>
        <dbReference type="ARBA" id="ARBA00023319"/>
    </source>
</evidence>
<reference evidence="19" key="1">
    <citation type="submission" date="2022-11" db="EMBL/GenBank/DDBJ databases">
        <title>Chromosome-level genome of Pogonophryne albipinna.</title>
        <authorList>
            <person name="Jo E."/>
        </authorList>
    </citation>
    <scope>NUCLEOTIDE SEQUENCE</scope>
    <source>
        <strain evidence="19">SGF0006</strain>
        <tissue evidence="19">Muscle</tissue>
    </source>
</reference>
<evidence type="ECO:0000256" key="2">
    <source>
        <dbReference type="ARBA" id="ARBA00011902"/>
    </source>
</evidence>
<keyword evidence="13" id="KW-0829">Tyrosine-protein kinase</keyword>
<evidence type="ECO:0000256" key="7">
    <source>
        <dbReference type="ARBA" id="ARBA00022737"/>
    </source>
</evidence>
<evidence type="ECO:0000313" key="20">
    <source>
        <dbReference type="Proteomes" id="UP001219934"/>
    </source>
</evidence>
<evidence type="ECO:0000256" key="3">
    <source>
        <dbReference type="ARBA" id="ARBA00022553"/>
    </source>
</evidence>
<evidence type="ECO:0000256" key="6">
    <source>
        <dbReference type="ARBA" id="ARBA00022729"/>
    </source>
</evidence>
<evidence type="ECO:0000256" key="16">
    <source>
        <dbReference type="ARBA" id="ARBA00023180"/>
    </source>
</evidence>
<feature type="domain" description="Ig-like" evidence="18">
    <location>
        <begin position="8"/>
        <end position="78"/>
    </location>
</feature>
<evidence type="ECO:0000256" key="15">
    <source>
        <dbReference type="ARBA" id="ARBA00023170"/>
    </source>
</evidence>
<dbReference type="AlphaFoldDB" id="A0AAD6BE69"/>
<dbReference type="InterPro" id="IPR007110">
    <property type="entry name" value="Ig-like_dom"/>
</dbReference>
<dbReference type="GO" id="GO:0005886">
    <property type="term" value="C:plasma membrane"/>
    <property type="evidence" value="ECO:0007669"/>
    <property type="project" value="TreeGrafter"/>
</dbReference>
<keyword evidence="12" id="KW-0472">Membrane</keyword>
<dbReference type="Proteomes" id="UP001219934">
    <property type="component" value="Unassembled WGS sequence"/>
</dbReference>
<evidence type="ECO:0000259" key="18">
    <source>
        <dbReference type="PROSITE" id="PS50835"/>
    </source>
</evidence>
<keyword evidence="4" id="KW-0808">Transferase</keyword>
<evidence type="ECO:0000256" key="8">
    <source>
        <dbReference type="ARBA" id="ARBA00022741"/>
    </source>
</evidence>
<dbReference type="Gene3D" id="2.60.40.10">
    <property type="entry name" value="Immunoglobulins"/>
    <property type="match status" value="2"/>
</dbReference>
<keyword evidence="7" id="KW-0677">Repeat</keyword>
<gene>
    <name evidence="19" type="ORF">JOQ06_011852</name>
</gene>
<dbReference type="InterPro" id="IPR052615">
    <property type="entry name" value="FGFRL"/>
</dbReference>
<evidence type="ECO:0000256" key="13">
    <source>
        <dbReference type="ARBA" id="ARBA00023137"/>
    </source>
</evidence>
<dbReference type="InterPro" id="IPR036179">
    <property type="entry name" value="Ig-like_dom_sf"/>
</dbReference>
<evidence type="ECO:0000256" key="11">
    <source>
        <dbReference type="ARBA" id="ARBA00022989"/>
    </source>
</evidence>
<organism evidence="19 20">
    <name type="scientific">Pogonophryne albipinna</name>
    <dbReference type="NCBI Taxonomy" id="1090488"/>
    <lineage>
        <taxon>Eukaryota</taxon>
        <taxon>Metazoa</taxon>
        <taxon>Chordata</taxon>
        <taxon>Craniata</taxon>
        <taxon>Vertebrata</taxon>
        <taxon>Euteleostomi</taxon>
        <taxon>Actinopterygii</taxon>
        <taxon>Neopterygii</taxon>
        <taxon>Teleostei</taxon>
        <taxon>Neoteleostei</taxon>
        <taxon>Acanthomorphata</taxon>
        <taxon>Eupercaria</taxon>
        <taxon>Perciformes</taxon>
        <taxon>Notothenioidei</taxon>
        <taxon>Pogonophryne</taxon>
    </lineage>
</organism>
<dbReference type="Pfam" id="PF07679">
    <property type="entry name" value="I-set"/>
    <property type="match status" value="1"/>
</dbReference>
<keyword evidence="10" id="KW-0067">ATP-binding</keyword>
<keyword evidence="3" id="KW-0597">Phosphoprotein</keyword>
<dbReference type="GO" id="GO:0017134">
    <property type="term" value="F:fibroblast growth factor binding"/>
    <property type="evidence" value="ECO:0007669"/>
    <property type="project" value="TreeGrafter"/>
</dbReference>
<keyword evidence="5" id="KW-0812">Transmembrane</keyword>
<keyword evidence="16" id="KW-0325">Glycoprotein</keyword>
<evidence type="ECO:0000256" key="14">
    <source>
        <dbReference type="ARBA" id="ARBA00023157"/>
    </source>
</evidence>
<dbReference type="Pfam" id="PF13895">
    <property type="entry name" value="Ig_2"/>
    <property type="match status" value="1"/>
</dbReference>
<dbReference type="SMART" id="SM00408">
    <property type="entry name" value="IGc2"/>
    <property type="match status" value="2"/>
</dbReference>
<keyword evidence="14" id="KW-1015">Disulfide bond</keyword>
<dbReference type="SUPFAM" id="SSF48726">
    <property type="entry name" value="Immunoglobulin"/>
    <property type="match status" value="2"/>
</dbReference>
<evidence type="ECO:0000313" key="19">
    <source>
        <dbReference type="EMBL" id="KAJ4941981.1"/>
    </source>
</evidence>
<dbReference type="GO" id="GO:0005524">
    <property type="term" value="F:ATP binding"/>
    <property type="evidence" value="ECO:0007669"/>
    <property type="project" value="UniProtKB-KW"/>
</dbReference>
<dbReference type="InterPro" id="IPR013098">
    <property type="entry name" value="Ig_I-set"/>
</dbReference>
<proteinExistence type="predicted"/>
<evidence type="ECO:0000256" key="1">
    <source>
        <dbReference type="ARBA" id="ARBA00004167"/>
    </source>
</evidence>
<dbReference type="PROSITE" id="PS50835">
    <property type="entry name" value="IG_LIKE"/>
    <property type="match status" value="2"/>
</dbReference>
<sequence>MAPQWAHPEKMEKKLHAVPASKTVKFRCQASGNPNPTLKWYKNGREFKRDHRIGGFKGNYTCVVENQYGSINHTYQLDVVERSPHRPILQAGLPANRTTVVGSDVEFECKVFSVPQPHIQWLKHIEVNGSRVGSDGLPYVRVLKHSGVNSSDAQVLALYNVTEEESGEYICKVSNYIGEANQSAWLTVTRYEPTGNHRAAQGRQSGPPG</sequence>
<evidence type="ECO:0000256" key="9">
    <source>
        <dbReference type="ARBA" id="ARBA00022777"/>
    </source>
</evidence>
<name>A0AAD6BE69_9TELE</name>
<dbReference type="SMART" id="SM00409">
    <property type="entry name" value="IG"/>
    <property type="match status" value="2"/>
</dbReference>
<evidence type="ECO:0000256" key="12">
    <source>
        <dbReference type="ARBA" id="ARBA00023136"/>
    </source>
</evidence>
<evidence type="ECO:0000256" key="5">
    <source>
        <dbReference type="ARBA" id="ARBA00022692"/>
    </source>
</evidence>
<dbReference type="FunFam" id="2.60.40.10:FF:000016">
    <property type="entry name" value="Fibroblast growth factor receptor"/>
    <property type="match status" value="1"/>
</dbReference>
<comment type="caution">
    <text evidence="19">The sequence shown here is derived from an EMBL/GenBank/DDBJ whole genome shotgun (WGS) entry which is preliminary data.</text>
</comment>
<dbReference type="GO" id="GO:0005007">
    <property type="term" value="F:fibroblast growth factor receptor activity"/>
    <property type="evidence" value="ECO:0007669"/>
    <property type="project" value="TreeGrafter"/>
</dbReference>
<dbReference type="PANTHER" id="PTHR19890:SF10">
    <property type="entry name" value="FIBROBLAST GROWTH FACTOR RECEPTOR-LIKE 1"/>
    <property type="match status" value="1"/>
</dbReference>
<accession>A0AAD6BE69</accession>
<comment type="subcellular location">
    <subcellularLocation>
        <location evidence="1">Membrane</location>
        <topology evidence="1">Single-pass membrane protein</topology>
    </subcellularLocation>
</comment>
<keyword evidence="15" id="KW-0675">Receptor</keyword>
<keyword evidence="8" id="KW-0547">Nucleotide-binding</keyword>
<dbReference type="InterPro" id="IPR013783">
    <property type="entry name" value="Ig-like_fold"/>
</dbReference>
<dbReference type="EC" id="2.7.10.1" evidence="2"/>